<proteinExistence type="predicted"/>
<evidence type="ECO:0000256" key="1">
    <source>
        <dbReference type="SAM" id="Phobius"/>
    </source>
</evidence>
<feature type="transmembrane region" description="Helical" evidence="1">
    <location>
        <begin position="44"/>
        <end position="68"/>
    </location>
</feature>
<dbReference type="AlphaFoldDB" id="A0AAD5P6N5"/>
<organism evidence="2 3">
    <name type="scientific">Phascolomyces articulosus</name>
    <dbReference type="NCBI Taxonomy" id="60185"/>
    <lineage>
        <taxon>Eukaryota</taxon>
        <taxon>Fungi</taxon>
        <taxon>Fungi incertae sedis</taxon>
        <taxon>Mucoromycota</taxon>
        <taxon>Mucoromycotina</taxon>
        <taxon>Mucoromycetes</taxon>
        <taxon>Mucorales</taxon>
        <taxon>Lichtheimiaceae</taxon>
        <taxon>Phascolomyces</taxon>
    </lineage>
</organism>
<name>A0AAD5P6N5_9FUNG</name>
<dbReference type="EMBL" id="JAIXMP010000086">
    <property type="protein sequence ID" value="KAI9243187.1"/>
    <property type="molecule type" value="Genomic_DNA"/>
</dbReference>
<keyword evidence="1" id="KW-0812">Transmembrane</keyword>
<protein>
    <submittedName>
        <fullName evidence="2">Uncharacterized protein</fullName>
    </submittedName>
</protein>
<comment type="caution">
    <text evidence="2">The sequence shown here is derived from an EMBL/GenBank/DDBJ whole genome shotgun (WGS) entry which is preliminary data.</text>
</comment>
<keyword evidence="1" id="KW-0472">Membrane</keyword>
<gene>
    <name evidence="2" type="ORF">BDA99DRAFT_544583</name>
</gene>
<reference evidence="2" key="1">
    <citation type="journal article" date="2022" name="IScience">
        <title>Evolution of zygomycete secretomes and the origins of terrestrial fungal ecologies.</title>
        <authorList>
            <person name="Chang Y."/>
            <person name="Wang Y."/>
            <person name="Mondo S."/>
            <person name="Ahrendt S."/>
            <person name="Andreopoulos W."/>
            <person name="Barry K."/>
            <person name="Beard J."/>
            <person name="Benny G.L."/>
            <person name="Blankenship S."/>
            <person name="Bonito G."/>
            <person name="Cuomo C."/>
            <person name="Desiro A."/>
            <person name="Gervers K.A."/>
            <person name="Hundley H."/>
            <person name="Kuo A."/>
            <person name="LaButti K."/>
            <person name="Lang B.F."/>
            <person name="Lipzen A."/>
            <person name="O'Donnell K."/>
            <person name="Pangilinan J."/>
            <person name="Reynolds N."/>
            <person name="Sandor L."/>
            <person name="Smith M.E."/>
            <person name="Tsang A."/>
            <person name="Grigoriev I.V."/>
            <person name="Stajich J.E."/>
            <person name="Spatafora J.W."/>
        </authorList>
    </citation>
    <scope>NUCLEOTIDE SEQUENCE</scope>
    <source>
        <strain evidence="2">RSA 2281</strain>
    </source>
</reference>
<keyword evidence="1" id="KW-1133">Transmembrane helix</keyword>
<evidence type="ECO:0000313" key="2">
    <source>
        <dbReference type="EMBL" id="KAI9243187.1"/>
    </source>
</evidence>
<reference evidence="2" key="2">
    <citation type="submission" date="2023-02" db="EMBL/GenBank/DDBJ databases">
        <authorList>
            <consortium name="DOE Joint Genome Institute"/>
            <person name="Mondo S.J."/>
            <person name="Chang Y."/>
            <person name="Wang Y."/>
            <person name="Ahrendt S."/>
            <person name="Andreopoulos W."/>
            <person name="Barry K."/>
            <person name="Beard J."/>
            <person name="Benny G.L."/>
            <person name="Blankenship S."/>
            <person name="Bonito G."/>
            <person name="Cuomo C."/>
            <person name="Desiro A."/>
            <person name="Gervers K.A."/>
            <person name="Hundley H."/>
            <person name="Kuo A."/>
            <person name="LaButti K."/>
            <person name="Lang B.F."/>
            <person name="Lipzen A."/>
            <person name="O'Donnell K."/>
            <person name="Pangilinan J."/>
            <person name="Reynolds N."/>
            <person name="Sandor L."/>
            <person name="Smith M.W."/>
            <person name="Tsang A."/>
            <person name="Grigoriev I.V."/>
            <person name="Stajich J.E."/>
            <person name="Spatafora J.W."/>
        </authorList>
    </citation>
    <scope>NUCLEOTIDE SEQUENCE</scope>
    <source>
        <strain evidence="2">RSA 2281</strain>
    </source>
</reference>
<sequence>MKFTRFLLDNMVPRSRIYICVVGRVFDIIDMKIDTKVNSMVSSFVYTGIVAIIKHVTMITVLTFIFLIEWHLLLITVNIRYFHTILLSKHYQCKIKNMVFTSDDDDVFHGNIGVKELVIAEHVIGVQKRVIARYRLLIKWCNTLIIQIQMCLLVVSSKEKPRVQLVLYQVFRRFDPLPIMLLLVTRAEMLGITE</sequence>
<keyword evidence="3" id="KW-1185">Reference proteome</keyword>
<dbReference type="Proteomes" id="UP001209540">
    <property type="component" value="Unassembled WGS sequence"/>
</dbReference>
<accession>A0AAD5P6N5</accession>
<evidence type="ECO:0000313" key="3">
    <source>
        <dbReference type="Proteomes" id="UP001209540"/>
    </source>
</evidence>